<dbReference type="GO" id="GO:0046872">
    <property type="term" value="F:metal ion binding"/>
    <property type="evidence" value="ECO:0007669"/>
    <property type="project" value="UniProtKB-KW"/>
</dbReference>
<name>E6PJ68_9ZZZZ</name>
<comment type="subcellular location">
    <subcellularLocation>
        <location evidence="2">Cytoplasm</location>
    </subcellularLocation>
</comment>
<evidence type="ECO:0000256" key="3">
    <source>
        <dbReference type="ARBA" id="ARBA00005594"/>
    </source>
</evidence>
<dbReference type="Gene3D" id="3.40.50.620">
    <property type="entry name" value="HUPs"/>
    <property type="match status" value="1"/>
</dbReference>
<keyword evidence="12" id="KW-0648">Protein biosynthesis</keyword>
<evidence type="ECO:0000259" key="15">
    <source>
        <dbReference type="SMART" id="SM00840"/>
    </source>
</evidence>
<keyword evidence="8" id="KW-0479">Metal-binding</keyword>
<dbReference type="InterPro" id="IPR056411">
    <property type="entry name" value="CysS_C"/>
</dbReference>
<dbReference type="InterPro" id="IPR015273">
    <property type="entry name" value="Cys-tRNA-synt_Ia_DALR"/>
</dbReference>
<evidence type="ECO:0000256" key="7">
    <source>
        <dbReference type="ARBA" id="ARBA00022598"/>
    </source>
</evidence>
<dbReference type="InterPro" id="IPR024909">
    <property type="entry name" value="Cys-tRNA/MSH_ligase"/>
</dbReference>
<comment type="caution">
    <text evidence="16">The sequence shown here is derived from an EMBL/GenBank/DDBJ whole genome shotgun (WGS) entry which is preliminary data.</text>
</comment>
<dbReference type="GO" id="GO:0005829">
    <property type="term" value="C:cytosol"/>
    <property type="evidence" value="ECO:0007669"/>
    <property type="project" value="TreeGrafter"/>
</dbReference>
<evidence type="ECO:0000256" key="10">
    <source>
        <dbReference type="ARBA" id="ARBA00022833"/>
    </source>
</evidence>
<evidence type="ECO:0000256" key="14">
    <source>
        <dbReference type="ARBA" id="ARBA00031499"/>
    </source>
</evidence>
<keyword evidence="10" id="KW-0862">Zinc</keyword>
<evidence type="ECO:0000256" key="12">
    <source>
        <dbReference type="ARBA" id="ARBA00022917"/>
    </source>
</evidence>
<dbReference type="EC" id="6.1.1.16" evidence="4"/>
<keyword evidence="7 16" id="KW-0436">Ligase</keyword>
<dbReference type="PANTHER" id="PTHR10890">
    <property type="entry name" value="CYSTEINYL-TRNA SYNTHETASE"/>
    <property type="match status" value="1"/>
</dbReference>
<dbReference type="PRINTS" id="PR00983">
    <property type="entry name" value="TRNASYNTHCYS"/>
</dbReference>
<dbReference type="SUPFAM" id="SSF52374">
    <property type="entry name" value="Nucleotidylyl transferase"/>
    <property type="match status" value="1"/>
</dbReference>
<dbReference type="InterPro" id="IPR009080">
    <property type="entry name" value="tRNAsynth_Ia_anticodon-bd"/>
</dbReference>
<evidence type="ECO:0000256" key="13">
    <source>
        <dbReference type="ARBA" id="ARBA00023146"/>
    </source>
</evidence>
<reference evidence="16" key="1">
    <citation type="submission" date="2009-10" db="EMBL/GenBank/DDBJ databases">
        <title>Diversity of trophic interactions inside an arsenic-rich microbial ecosystem.</title>
        <authorList>
            <person name="Bertin P.N."/>
            <person name="Heinrich-Salmeron A."/>
            <person name="Pelletier E."/>
            <person name="Goulhen-Chollet F."/>
            <person name="Arsene-Ploetze F."/>
            <person name="Gallien S."/>
            <person name="Calteau A."/>
            <person name="Vallenet D."/>
            <person name="Casiot C."/>
            <person name="Chane-Woon-Ming B."/>
            <person name="Giloteaux L."/>
            <person name="Barakat M."/>
            <person name="Bonnefoy V."/>
            <person name="Bruneel O."/>
            <person name="Chandler M."/>
            <person name="Cleiss J."/>
            <person name="Duran R."/>
            <person name="Elbaz-Poulichet F."/>
            <person name="Fonknechten N."/>
            <person name="Lauga B."/>
            <person name="Mornico D."/>
            <person name="Ortet P."/>
            <person name="Schaeffer C."/>
            <person name="Siguier P."/>
            <person name="Alexander Thil Smith A."/>
            <person name="Van Dorsselaer A."/>
            <person name="Weissenbach J."/>
            <person name="Medigue C."/>
            <person name="Le Paslier D."/>
        </authorList>
    </citation>
    <scope>NUCLEOTIDE SEQUENCE</scope>
</reference>
<dbReference type="GO" id="GO:0004817">
    <property type="term" value="F:cysteine-tRNA ligase activity"/>
    <property type="evidence" value="ECO:0007669"/>
    <property type="project" value="UniProtKB-EC"/>
</dbReference>
<gene>
    <name evidence="16" type="primary">cysS</name>
    <name evidence="16" type="ORF">CARN1_0990</name>
</gene>
<evidence type="ECO:0000256" key="1">
    <source>
        <dbReference type="ARBA" id="ARBA00001947"/>
    </source>
</evidence>
<protein>
    <recommendedName>
        <fullName evidence="5">Cysteine--tRNA ligase</fullName>
        <ecNumber evidence="4">6.1.1.16</ecNumber>
    </recommendedName>
    <alternativeName>
        <fullName evidence="14">Cysteinyl-tRNA synthetase</fullName>
    </alternativeName>
</protein>
<keyword evidence="11" id="KW-0067">ATP-binding</keyword>
<evidence type="ECO:0000256" key="5">
    <source>
        <dbReference type="ARBA" id="ARBA00014738"/>
    </source>
</evidence>
<dbReference type="CDD" id="cd00672">
    <property type="entry name" value="CysRS_core"/>
    <property type="match status" value="1"/>
</dbReference>
<dbReference type="Gene3D" id="1.20.120.1910">
    <property type="entry name" value="Cysteine-tRNA ligase, C-terminal anti-codon recognition domain"/>
    <property type="match status" value="1"/>
</dbReference>
<proteinExistence type="inferred from homology"/>
<dbReference type="SUPFAM" id="SSF47323">
    <property type="entry name" value="Anticodon-binding domain of a subclass of class I aminoacyl-tRNA synthetases"/>
    <property type="match status" value="1"/>
</dbReference>
<evidence type="ECO:0000256" key="2">
    <source>
        <dbReference type="ARBA" id="ARBA00004496"/>
    </source>
</evidence>
<dbReference type="NCBIfam" id="TIGR00435">
    <property type="entry name" value="cysS"/>
    <property type="match status" value="1"/>
</dbReference>
<evidence type="ECO:0000256" key="9">
    <source>
        <dbReference type="ARBA" id="ARBA00022741"/>
    </source>
</evidence>
<feature type="domain" description="Cysteinyl-tRNA synthetase class Ia DALR" evidence="15">
    <location>
        <begin position="351"/>
        <end position="404"/>
    </location>
</feature>
<dbReference type="GO" id="GO:0005524">
    <property type="term" value="F:ATP binding"/>
    <property type="evidence" value="ECO:0007669"/>
    <property type="project" value="UniProtKB-KW"/>
</dbReference>
<dbReference type="Pfam" id="PF23493">
    <property type="entry name" value="CysS_C"/>
    <property type="match status" value="1"/>
</dbReference>
<accession>E6PJ68</accession>
<dbReference type="Pfam" id="PF01406">
    <property type="entry name" value="tRNA-synt_1e"/>
    <property type="match status" value="1"/>
</dbReference>
<dbReference type="SMART" id="SM00840">
    <property type="entry name" value="DALR_2"/>
    <property type="match status" value="1"/>
</dbReference>
<dbReference type="GO" id="GO:0006423">
    <property type="term" value="P:cysteinyl-tRNA aminoacylation"/>
    <property type="evidence" value="ECO:0007669"/>
    <property type="project" value="InterPro"/>
</dbReference>
<keyword evidence="13 16" id="KW-0030">Aminoacyl-tRNA synthetase</keyword>
<evidence type="ECO:0000256" key="11">
    <source>
        <dbReference type="ARBA" id="ARBA00022840"/>
    </source>
</evidence>
<dbReference type="PANTHER" id="PTHR10890:SF3">
    <property type="entry name" value="CYSTEINE--TRNA LIGASE, CYTOPLASMIC"/>
    <property type="match status" value="1"/>
</dbReference>
<comment type="cofactor">
    <cofactor evidence="1">
        <name>Zn(2+)</name>
        <dbReference type="ChEBI" id="CHEBI:29105"/>
    </cofactor>
</comment>
<evidence type="ECO:0000256" key="4">
    <source>
        <dbReference type="ARBA" id="ARBA00012832"/>
    </source>
</evidence>
<dbReference type="AlphaFoldDB" id="E6PJ68"/>
<dbReference type="EMBL" id="CABL01000019">
    <property type="protein sequence ID" value="CBH76510.1"/>
    <property type="molecule type" value="Genomic_DNA"/>
</dbReference>
<evidence type="ECO:0000256" key="6">
    <source>
        <dbReference type="ARBA" id="ARBA00022490"/>
    </source>
</evidence>
<evidence type="ECO:0000313" key="16">
    <source>
        <dbReference type="EMBL" id="CBH76510.1"/>
    </source>
</evidence>
<keyword evidence="6" id="KW-0963">Cytoplasm</keyword>
<comment type="similarity">
    <text evidence="3">Belongs to the class-I aminoacyl-tRNA synthetase family.</text>
</comment>
<dbReference type="InterPro" id="IPR032678">
    <property type="entry name" value="tRNA-synt_1_cat_dom"/>
</dbReference>
<organism evidence="16">
    <name type="scientific">mine drainage metagenome</name>
    <dbReference type="NCBI Taxonomy" id="410659"/>
    <lineage>
        <taxon>unclassified sequences</taxon>
        <taxon>metagenomes</taxon>
        <taxon>ecological metagenomes</taxon>
    </lineage>
</organism>
<sequence length="485" mass="53973">MPLQLYNTRTRRVEPFQPRHEGRVSIYVCGLTPSAQAHLGHARSFLFFDILRRYLTFSGYDVTYVQNVTDIDDRSIAAAHRLGVSWREIVDGYYAEFKRSMQRLGVRAPDKEPYATEFIPQIRETIVALIERDYAYVASDGIYYRVGKFERYGALANRNIAELEAGARIEIDEAKEEPLDFALWKFAKPGEPHWPFEPYGDGRPGWHIECSAMSHALLDPEGTGFDIHGGGADLIFPHHENEIAQSEPLMARPPMANFWLHGGLLLFDNRKMSKSLGNFEPLCDVLDRYDPQAIRLLFLRTGYGKVMNFTDEAIAGAIATLERLRRDYRTLHAAAAGSNAAVVEGGGVTGRVVAALDDDMNTAAALREVLAAAGSSDGGDAAQRLLELRTALTLLGIEPNESWLAEPEALPLPHGLAATLRGEIGERWLDGVEDAQLALERVIAERLAARAEKDWARSDRLRDALLRCGIEVKDGKEGSAWSVVR</sequence>
<dbReference type="HAMAP" id="MF_00041">
    <property type="entry name" value="Cys_tRNA_synth"/>
    <property type="match status" value="1"/>
</dbReference>
<dbReference type="InterPro" id="IPR014729">
    <property type="entry name" value="Rossmann-like_a/b/a_fold"/>
</dbReference>
<evidence type="ECO:0000256" key="8">
    <source>
        <dbReference type="ARBA" id="ARBA00022723"/>
    </source>
</evidence>
<dbReference type="InterPro" id="IPR015803">
    <property type="entry name" value="Cys-tRNA-ligase"/>
</dbReference>
<keyword evidence="9" id="KW-0547">Nucleotide-binding</keyword>